<feature type="region of interest" description="Disordered" evidence="1">
    <location>
        <begin position="34"/>
        <end position="58"/>
    </location>
</feature>
<dbReference type="InParanoid" id="F5Y8J8"/>
<evidence type="ECO:0000313" key="4">
    <source>
        <dbReference type="Proteomes" id="UP000009222"/>
    </source>
</evidence>
<proteinExistence type="predicted"/>
<evidence type="ECO:0000313" key="3">
    <source>
        <dbReference type="EMBL" id="AEF82641.1"/>
    </source>
</evidence>
<reference evidence="4" key="1">
    <citation type="submission" date="2009-12" db="EMBL/GenBank/DDBJ databases">
        <title>Complete sequence of Treponema azotonutricium strain ZAS-9.</title>
        <authorList>
            <person name="Tetu S.G."/>
            <person name="Matson E."/>
            <person name="Ren Q."/>
            <person name="Seshadri R."/>
            <person name="Elbourne L."/>
            <person name="Hassan K.A."/>
            <person name="Durkin A."/>
            <person name="Radune D."/>
            <person name="Mohamoud Y."/>
            <person name="Shay R."/>
            <person name="Jin S."/>
            <person name="Zhang X."/>
            <person name="Lucey K."/>
            <person name="Ballor N.R."/>
            <person name="Ottesen E."/>
            <person name="Rosenthal R."/>
            <person name="Allen A."/>
            <person name="Leadbetter J.R."/>
            <person name="Paulsen I.T."/>
        </authorList>
    </citation>
    <scope>NUCLEOTIDE SEQUENCE [LARGE SCALE GENOMIC DNA]</scope>
    <source>
        <strain evidence="4">ATCC BAA-888 / DSM 13862 / ZAS-9</strain>
    </source>
</reference>
<reference evidence="3 4" key="2">
    <citation type="journal article" date="2011" name="ISME J.">
        <title>RNA-seq reveals cooperative metabolic interactions between two termite-gut spirochete species in co-culture.</title>
        <authorList>
            <person name="Rosenthal A.Z."/>
            <person name="Matson E.G."/>
            <person name="Eldar A."/>
            <person name="Leadbetter J.R."/>
        </authorList>
    </citation>
    <scope>NUCLEOTIDE SEQUENCE [LARGE SCALE GENOMIC DNA]</scope>
    <source>
        <strain evidence="4">ATCC BAA-888 / DSM 13862 / ZAS-9</strain>
    </source>
</reference>
<dbReference type="HOGENOM" id="CLU_118622_0_0_12"/>
<sequence length="196" mass="21678">MLTIPLLIVLSCASAPAAVEAPVEPATAAPVQVEPAAPAAPATQPPAPADDVFKPESVSQEVRDTTLSDVQKLIQDLNQIIRAQNYNSWVGHLSVSYMTAISSPAYLAERTEELYKRDQAVASRTGKDPKRVRKVELKSARDYFINIVVPARKNDRVDDIEFISENQVKAYRVDNSGQRDILYNLEKTDGDWKITN</sequence>
<feature type="chain" id="PRO_5003329746" evidence="2">
    <location>
        <begin position="18"/>
        <end position="196"/>
    </location>
</feature>
<keyword evidence="2" id="KW-0732">Signal</keyword>
<gene>
    <name evidence="3" type="ordered locus">TREAZ_3321</name>
</gene>
<organism evidence="3 4">
    <name type="scientific">Leadbettera azotonutricia (strain ATCC BAA-888 / DSM 13862 / ZAS-9)</name>
    <name type="common">Treponema azotonutricium</name>
    <dbReference type="NCBI Taxonomy" id="545695"/>
    <lineage>
        <taxon>Bacteria</taxon>
        <taxon>Pseudomonadati</taxon>
        <taxon>Spirochaetota</taxon>
        <taxon>Spirochaetia</taxon>
        <taxon>Spirochaetales</taxon>
        <taxon>Breznakiellaceae</taxon>
        <taxon>Leadbettera</taxon>
    </lineage>
</organism>
<name>F5Y8J8_LEAAZ</name>
<dbReference type="KEGG" id="taz:TREAZ_3321"/>
<dbReference type="Proteomes" id="UP000009222">
    <property type="component" value="Chromosome"/>
</dbReference>
<keyword evidence="4" id="KW-1185">Reference proteome</keyword>
<accession>F5Y8J8</accession>
<protein>
    <submittedName>
        <fullName evidence="3">Putative lipoprotein</fullName>
    </submittedName>
</protein>
<dbReference type="STRING" id="545695.TREAZ_3321"/>
<keyword evidence="3" id="KW-0449">Lipoprotein</keyword>
<evidence type="ECO:0000256" key="2">
    <source>
        <dbReference type="SAM" id="SignalP"/>
    </source>
</evidence>
<feature type="signal peptide" evidence="2">
    <location>
        <begin position="1"/>
        <end position="17"/>
    </location>
</feature>
<dbReference type="EMBL" id="CP001841">
    <property type="protein sequence ID" value="AEF82641.1"/>
    <property type="molecule type" value="Genomic_DNA"/>
</dbReference>
<dbReference type="AlphaFoldDB" id="F5Y8J8"/>
<dbReference type="eggNOG" id="ENOG503450S">
    <property type="taxonomic scope" value="Bacteria"/>
</dbReference>
<evidence type="ECO:0000256" key="1">
    <source>
        <dbReference type="SAM" id="MobiDB-lite"/>
    </source>
</evidence>